<dbReference type="Pfam" id="PF13641">
    <property type="entry name" value="Glyco_tranf_2_3"/>
    <property type="match status" value="1"/>
</dbReference>
<feature type="region of interest" description="Disordered" evidence="14">
    <location>
        <begin position="580"/>
        <end position="615"/>
    </location>
</feature>
<feature type="transmembrane region" description="Helical" evidence="15">
    <location>
        <begin position="1288"/>
        <end position="1310"/>
    </location>
</feature>
<gene>
    <name evidence="17" type="ORF">OEZ85_011331</name>
</gene>
<feature type="region of interest" description="Disordered" evidence="14">
    <location>
        <begin position="1"/>
        <end position="64"/>
    </location>
</feature>
<dbReference type="SUPFAM" id="SSF53448">
    <property type="entry name" value="Nucleotide-diphospho-sugar transferases"/>
    <property type="match status" value="1"/>
</dbReference>
<evidence type="ECO:0000256" key="2">
    <source>
        <dbReference type="ARBA" id="ARBA00004141"/>
    </source>
</evidence>
<dbReference type="InterPro" id="IPR050321">
    <property type="entry name" value="Glycosyltr_2/OpgH_subfam"/>
</dbReference>
<dbReference type="Gene3D" id="3.90.550.10">
    <property type="entry name" value="Spore Coat Polysaccharide Biosynthesis Protein SpsA, Chain A"/>
    <property type="match status" value="1"/>
</dbReference>
<dbReference type="Pfam" id="PF00759">
    <property type="entry name" value="Glyco_hydro_9"/>
    <property type="match status" value="1"/>
</dbReference>
<evidence type="ECO:0000256" key="13">
    <source>
        <dbReference type="ARBA" id="ARBA00023326"/>
    </source>
</evidence>
<evidence type="ECO:0000256" key="15">
    <source>
        <dbReference type="SAM" id="Phobius"/>
    </source>
</evidence>
<comment type="similarity">
    <text evidence="4">Belongs to the glycosyl hydrolase 9 (cellulase E) family.</text>
</comment>
<feature type="region of interest" description="Disordered" evidence="14">
    <location>
        <begin position="639"/>
        <end position="662"/>
    </location>
</feature>
<feature type="compositionally biased region" description="Low complexity" evidence="14">
    <location>
        <begin position="501"/>
        <end position="515"/>
    </location>
</feature>
<accession>A0ABY8TQ06</accession>
<keyword evidence="10" id="KW-0136">Cellulose degradation</keyword>
<evidence type="ECO:0000256" key="8">
    <source>
        <dbReference type="ARBA" id="ARBA00022692"/>
    </source>
</evidence>
<feature type="transmembrane region" description="Helical" evidence="15">
    <location>
        <begin position="1126"/>
        <end position="1145"/>
    </location>
</feature>
<evidence type="ECO:0000256" key="7">
    <source>
        <dbReference type="ARBA" id="ARBA00022679"/>
    </source>
</evidence>
<dbReference type="InterPro" id="IPR012341">
    <property type="entry name" value="6hp_glycosidase-like_sf"/>
</dbReference>
<keyword evidence="9 15" id="KW-1133">Transmembrane helix</keyword>
<proteinExistence type="inferred from homology"/>
<dbReference type="SUPFAM" id="SSF48208">
    <property type="entry name" value="Six-hairpin glycosidases"/>
    <property type="match status" value="1"/>
</dbReference>
<evidence type="ECO:0000259" key="16">
    <source>
        <dbReference type="Pfam" id="PF00759"/>
    </source>
</evidence>
<evidence type="ECO:0000313" key="18">
    <source>
        <dbReference type="Proteomes" id="UP001244341"/>
    </source>
</evidence>
<evidence type="ECO:0000256" key="12">
    <source>
        <dbReference type="ARBA" id="ARBA00023277"/>
    </source>
</evidence>
<dbReference type="InterPro" id="IPR032675">
    <property type="entry name" value="LRR_dom_sf"/>
</dbReference>
<keyword evidence="7" id="KW-0808">Transferase</keyword>
<feature type="transmembrane region" description="Helical" evidence="15">
    <location>
        <begin position="1100"/>
        <end position="1120"/>
    </location>
</feature>
<dbReference type="InterPro" id="IPR008928">
    <property type="entry name" value="6-hairpin_glycosidase_sf"/>
</dbReference>
<feature type="transmembrane region" description="Helical" evidence="15">
    <location>
        <begin position="764"/>
        <end position="788"/>
    </location>
</feature>
<sequence>MKLKDASKAINAKQQQHKGSNIKAQEVAASSNDVANKQDTNIKAKTGRLQQEQPQRGSQQLGQEQQLGTIGMQPDPLLLVALHASRPRLLSIDDLLACRCVCKQWRQRLGTAFCHSIRVPHSLWTEASTPRLAACISEAVAAYPHASDLAPPSPQRLLALTQLQQLSHLRLQHTSQSLYSRHLAALSCLGQLESLVLLLSNPRLDLRSLAHQRARRVPLKMDCLSSMQRLTELQLSSQGPAGELLPDTVAAFSSPASLAALSNLRCLGISEAALPGPTPASGWLAPLTALQQLQLVQLDEPGKAQRRAGRSTAGTSTGVLPNLSSLHVSNLAGERLVGLRIPSHLTRLSLHLASPCPGAVTGEQLASVVLQAAASLVSLELGLGLRFSLSGGVMRSLKRGLKSLRDLSLVEGTQDHLEGLGCWCNLRRLELVEGRCSVPLRGLYELSMRAAMGRTPGVLRYCGHVRHVEELAGRLGGALQELRLDSLAGIGGLGRTPLLVDSSGDGSDSMEQQQLPPLPQQQDEPTHSSPLAQLVSLTRLEVHGERLGLLDSSSGAAIGSLQQLVVLEIVGDAVPAALPTSPAADRTPKVGHLNLDDSPAGTTAAAGSSSSSSTPWGRLFTSTSHMMGFSPRLSVCASSSSEGSSNISTPVRRKKHHHQEAQRGSILAYPAGSAAARARGTSAAGLGPAGEMLGKQGLALKQPLETSQEEYADTGVKARIPRDERPVTKHWNPVGLVICLFYIAAAIYYFVIRATRTLDMGYPGYGGLVLAIEVISSTATFGYAVLLIKHTRSKRTKGLPISKKGAFPPNLEQLQFHVRVLIPCYKEATDLVKETVLGALKAPLPKDTLRTVYLCDDGKDPSKEAMVRELNKEWGCLEYVSGRTRDPKGEANGKSNNLNYCLTNVIYKDYYPCNPQGPKIPKTEVMVVFDADMVARPNFFTKILEVMQDNDCALCLTPQGFNNVDAQCDIFNNLNLSFWEYMLPGTDALGYIACTGTNFCLRCHPLADCGWFPTFTITEDYCLGMLMKAKGYKAGYLNEYLAVGEAPEEVRNVFRQRSRWCKGQMQVLFSKHCPLFDTGLTLGMRLLYTSVTWNYITNSLAVPCSVLVPFIALFFGIYPLVLNRNFALASTLYYAASTMVTMYCTDRKHLKPLWFCIVSCHLLWFTFTKAVFNVLFKKMVGRVVVFKSTKKKGEDDGRGDGKRRWFAPPRNIGDMEGTLDAWVLLLSFSISALTAMMGVFQIIDQPYTAQGQFRFFLALSIFWALYNMIPPALFIFYCYNKGRLFEDFCSFCITASFLLGIGGTVCTWLVPDDYNMGQVLSVSLQFFEAQRSGKLPRISNTPWRGDSGLWDSVLLPNGKNYSLIGGWYDDGGMLKLSYSTAFTVSMLSWAYFEFKGGYKAASSVDFGANTIRWGADYLMKAAALNITSGGVAVPPIFVAQVGDMTKDTAYWGSPERCMLARPATYLSSARPGTDVMAMSAAALAAAAVAIQDESMEVADMYLAEAMGIYKLALQWPKGYYANYVESGKRYPSVSMYDDLAYAAAWLYTATGQQSYLDSAVKFYSQHTSAERHVSANLYMFNYENVVPALDLLLYKATGDQAYKQNVQGFVKEWMNTHSASGDVYYTPRGLAKAEPEGLLQHTANAAFYTLLAAKDVLDKKKFMLYACWARGQIGYMVGDAGRSYVTGYGASQAHKTPHKAASCPPADVADCTWESAYYTTDPNYHTLRGGLVGGPDDSDMWSDDRDMGNAANTVGLLNSAGFSAAVAGLVQFDINMAKCMQGNGLIQTLMLKSTGLPPASGQRWWQGM</sequence>
<evidence type="ECO:0000313" key="17">
    <source>
        <dbReference type="EMBL" id="WIA11204.1"/>
    </source>
</evidence>
<feature type="transmembrane region" description="Helical" evidence="15">
    <location>
        <begin position="1221"/>
        <end position="1243"/>
    </location>
</feature>
<name>A0ABY8TQ06_TETOB</name>
<evidence type="ECO:0000256" key="14">
    <source>
        <dbReference type="SAM" id="MobiDB-lite"/>
    </source>
</evidence>
<keyword evidence="12" id="KW-0119">Carbohydrate metabolism</keyword>
<reference evidence="17 18" key="1">
    <citation type="submission" date="2023-05" db="EMBL/GenBank/DDBJ databases">
        <title>A 100% complete, gapless, phased diploid assembly of the Scenedesmus obliquus UTEX 3031 genome.</title>
        <authorList>
            <person name="Biondi T.C."/>
            <person name="Hanschen E.R."/>
            <person name="Kwon T."/>
            <person name="Eng W."/>
            <person name="Kruse C.P.S."/>
            <person name="Koehler S.I."/>
            <person name="Kunde Y."/>
            <person name="Gleasner C.D."/>
            <person name="You Mak K.T."/>
            <person name="Polle J."/>
            <person name="Hovde B.T."/>
            <person name="Starkenburg S.R."/>
        </authorList>
    </citation>
    <scope>NUCLEOTIDE SEQUENCE [LARGE SCALE GENOMIC DNA]</scope>
    <source>
        <strain evidence="17 18">DOE0152z</strain>
    </source>
</reference>
<keyword evidence="6" id="KW-0328">Glycosyltransferase</keyword>
<dbReference type="Gene3D" id="3.80.10.10">
    <property type="entry name" value="Ribonuclease Inhibitor"/>
    <property type="match status" value="1"/>
</dbReference>
<feature type="region of interest" description="Disordered" evidence="14">
    <location>
        <begin position="498"/>
        <end position="528"/>
    </location>
</feature>
<evidence type="ECO:0000256" key="6">
    <source>
        <dbReference type="ARBA" id="ARBA00022676"/>
    </source>
</evidence>
<dbReference type="EC" id="3.2.1.4" evidence="5"/>
<dbReference type="PANTHER" id="PTHR43867:SF2">
    <property type="entry name" value="CELLULOSE SYNTHASE CATALYTIC SUBUNIT A [UDP-FORMING]"/>
    <property type="match status" value="1"/>
</dbReference>
<dbReference type="InterPro" id="IPR029044">
    <property type="entry name" value="Nucleotide-diphossugar_trans"/>
</dbReference>
<evidence type="ECO:0000256" key="10">
    <source>
        <dbReference type="ARBA" id="ARBA00023001"/>
    </source>
</evidence>
<protein>
    <recommendedName>
        <fullName evidence="5">cellulase</fullName>
        <ecNumber evidence="5">3.2.1.4</ecNumber>
    </recommendedName>
</protein>
<evidence type="ECO:0000256" key="5">
    <source>
        <dbReference type="ARBA" id="ARBA00012601"/>
    </source>
</evidence>
<feature type="compositionally biased region" description="Low complexity" evidence="14">
    <location>
        <begin position="639"/>
        <end position="648"/>
    </location>
</feature>
<keyword evidence="13" id="KW-0624">Polysaccharide degradation</keyword>
<feature type="domain" description="Glycoside hydrolase family 9" evidence="16">
    <location>
        <begin position="1318"/>
        <end position="1762"/>
    </location>
</feature>
<organism evidence="17 18">
    <name type="scientific">Tetradesmus obliquus</name>
    <name type="common">Green alga</name>
    <name type="synonym">Acutodesmus obliquus</name>
    <dbReference type="NCBI Taxonomy" id="3088"/>
    <lineage>
        <taxon>Eukaryota</taxon>
        <taxon>Viridiplantae</taxon>
        <taxon>Chlorophyta</taxon>
        <taxon>core chlorophytes</taxon>
        <taxon>Chlorophyceae</taxon>
        <taxon>CS clade</taxon>
        <taxon>Sphaeropleales</taxon>
        <taxon>Scenedesmaceae</taxon>
        <taxon>Tetradesmus</taxon>
    </lineage>
</organism>
<dbReference type="EMBL" id="CP126210">
    <property type="protein sequence ID" value="WIA11204.1"/>
    <property type="molecule type" value="Genomic_DNA"/>
</dbReference>
<feature type="compositionally biased region" description="Polar residues" evidence="14">
    <location>
        <begin position="12"/>
        <end position="43"/>
    </location>
</feature>
<keyword evidence="11 15" id="KW-0472">Membrane</keyword>
<feature type="transmembrane region" description="Helical" evidence="15">
    <location>
        <begin position="731"/>
        <end position="752"/>
    </location>
</feature>
<feature type="compositionally biased region" description="Low complexity" evidence="14">
    <location>
        <begin position="48"/>
        <end position="64"/>
    </location>
</feature>
<evidence type="ECO:0000256" key="9">
    <source>
        <dbReference type="ARBA" id="ARBA00022989"/>
    </source>
</evidence>
<evidence type="ECO:0000256" key="4">
    <source>
        <dbReference type="ARBA" id="ARBA00007072"/>
    </source>
</evidence>
<dbReference type="PANTHER" id="PTHR43867">
    <property type="entry name" value="CELLULOSE SYNTHASE CATALYTIC SUBUNIT A [UDP-FORMING]"/>
    <property type="match status" value="1"/>
</dbReference>
<evidence type="ECO:0000256" key="3">
    <source>
        <dbReference type="ARBA" id="ARBA00004430"/>
    </source>
</evidence>
<dbReference type="InterPro" id="IPR001701">
    <property type="entry name" value="Glyco_hydro_9"/>
</dbReference>
<comment type="subcellular location">
    <subcellularLocation>
        <location evidence="3">Cytoplasm</location>
        <location evidence="3">Cytoskeleton</location>
        <location evidence="3">Cilium axoneme</location>
    </subcellularLocation>
    <subcellularLocation>
        <location evidence="2">Membrane</location>
        <topology evidence="2">Multi-pass membrane protein</topology>
    </subcellularLocation>
</comment>
<feature type="compositionally biased region" description="Low complexity" evidence="14">
    <location>
        <begin position="598"/>
        <end position="615"/>
    </location>
</feature>
<feature type="transmembrane region" description="Helical" evidence="15">
    <location>
        <begin position="1255"/>
        <end position="1276"/>
    </location>
</feature>
<comment type="catalytic activity">
    <reaction evidence="1">
        <text>Endohydrolysis of (1-&gt;4)-beta-D-glucosidic linkages in cellulose, lichenin and cereal beta-D-glucans.</text>
        <dbReference type="EC" id="3.2.1.4"/>
    </reaction>
</comment>
<keyword evidence="18" id="KW-1185">Reference proteome</keyword>
<feature type="transmembrane region" description="Helical" evidence="15">
    <location>
        <begin position="1152"/>
        <end position="1172"/>
    </location>
</feature>
<dbReference type="Gene3D" id="1.50.10.10">
    <property type="match status" value="1"/>
</dbReference>
<evidence type="ECO:0000256" key="11">
    <source>
        <dbReference type="ARBA" id="ARBA00023136"/>
    </source>
</evidence>
<dbReference type="Proteomes" id="UP001244341">
    <property type="component" value="Chromosome 3b"/>
</dbReference>
<evidence type="ECO:0000256" key="1">
    <source>
        <dbReference type="ARBA" id="ARBA00000966"/>
    </source>
</evidence>
<keyword evidence="8 15" id="KW-0812">Transmembrane</keyword>